<accession>A0A090Y9Y3</accession>
<comment type="caution">
    <text evidence="5">The sequence shown here is derived from an EMBL/GenBank/DDBJ whole genome shotgun (WGS) entry which is preliminary data.</text>
</comment>
<evidence type="ECO:0000313" key="7">
    <source>
        <dbReference type="Proteomes" id="UP000029278"/>
    </source>
</evidence>
<keyword evidence="3" id="KW-0472">Membrane</keyword>
<keyword evidence="3" id="KW-1133">Transmembrane helix</keyword>
<dbReference type="HOGENOM" id="CLU_016455_2_2_9"/>
<sequence>MIERQKRSSKRKKKKLGKKSWIAIIAIVLIIGAGAYMFRKPLAIMAFDLFLSGQVEKQLQESYAPLGGETEPQQVAQEQGQEPFTILLLGVDQRDNEPARSDTMIYAVVRPEEEKVLLISIPRDTYTEIVGKGSMDKINHAYAFGGEKMAKDTVENLLGYPADYYAAINFHGLREIVDALGGIELPITKDIVNKEKYHEKFTIKAGKPLYSGEEALNYVRYREDSDFERTKRHQIFLNAMVNRMLKLDQVTKIPELMDMMGENFKTDLAPSKIIDLSKQVLLGKQQPQISGFTIMGEGMRIKGIYYDKANEEDVAFAKEMIGSWIDPETEPDKLITPESRDAEKAETEAGASNGSDSGTSAAQ</sequence>
<dbReference type="PANTHER" id="PTHR33392:SF6">
    <property type="entry name" value="POLYISOPRENYL-TEICHOIC ACID--PEPTIDOGLYCAN TEICHOIC ACID TRANSFERASE TAGU"/>
    <property type="match status" value="1"/>
</dbReference>
<proteinExistence type="inferred from homology"/>
<dbReference type="GeneID" id="77010499"/>
<dbReference type="InterPro" id="IPR050922">
    <property type="entry name" value="LytR/CpsA/Psr_CW_biosynth"/>
</dbReference>
<dbReference type="Proteomes" id="UP000442469">
    <property type="component" value="Unassembled WGS sequence"/>
</dbReference>
<dbReference type="PATRIC" id="fig|44252.3.peg.5401"/>
<dbReference type="PANTHER" id="PTHR33392">
    <property type="entry name" value="POLYISOPRENYL-TEICHOIC ACID--PEPTIDOGLYCAN TEICHOIC ACID TRANSFERASE TAGU"/>
    <property type="match status" value="1"/>
</dbReference>
<organism evidence="5 7">
    <name type="scientific">Paenibacillus macerans</name>
    <name type="common">Bacillus macerans</name>
    <dbReference type="NCBI Taxonomy" id="44252"/>
    <lineage>
        <taxon>Bacteria</taxon>
        <taxon>Bacillati</taxon>
        <taxon>Bacillota</taxon>
        <taxon>Bacilli</taxon>
        <taxon>Bacillales</taxon>
        <taxon>Paenibacillaceae</taxon>
        <taxon>Paenibacillus</taxon>
    </lineage>
</organism>
<feature type="transmembrane region" description="Helical" evidence="3">
    <location>
        <begin position="21"/>
        <end position="38"/>
    </location>
</feature>
<dbReference type="InterPro" id="IPR004474">
    <property type="entry name" value="LytR_CpsA_psr"/>
</dbReference>
<reference evidence="6 8" key="2">
    <citation type="submission" date="2019-11" db="EMBL/GenBank/DDBJ databases">
        <title>Draft genome sequences of five Paenibacillus species of dairy origin.</title>
        <authorList>
            <person name="Olajide A.M."/>
            <person name="Chen S."/>
            <person name="Lapointe G."/>
        </authorList>
    </citation>
    <scope>NUCLEOTIDE SEQUENCE [LARGE SCALE GENOMIC DNA]</scope>
    <source>
        <strain evidence="6 8">3CT49</strain>
    </source>
</reference>
<keyword evidence="3" id="KW-0812">Transmembrane</keyword>
<gene>
    <name evidence="5" type="ORF">DJ90_1113</name>
    <name evidence="6" type="ORF">GNQ08_00320</name>
</gene>
<evidence type="ECO:0000313" key="5">
    <source>
        <dbReference type="EMBL" id="KFM94617.1"/>
    </source>
</evidence>
<name>A0A090Y9Y3_PAEMA</name>
<dbReference type="EMBL" id="JMQA01000047">
    <property type="protein sequence ID" value="KFM94617.1"/>
    <property type="molecule type" value="Genomic_DNA"/>
</dbReference>
<keyword evidence="7" id="KW-1185">Reference proteome</keyword>
<feature type="region of interest" description="Disordered" evidence="2">
    <location>
        <begin position="327"/>
        <end position="363"/>
    </location>
</feature>
<dbReference type="EMBL" id="WNZZ01000001">
    <property type="protein sequence ID" value="MUG20887.1"/>
    <property type="molecule type" value="Genomic_DNA"/>
</dbReference>
<dbReference type="Proteomes" id="UP000029278">
    <property type="component" value="Unassembled WGS sequence"/>
</dbReference>
<evidence type="ECO:0000313" key="8">
    <source>
        <dbReference type="Proteomes" id="UP000442469"/>
    </source>
</evidence>
<dbReference type="Pfam" id="PF03816">
    <property type="entry name" value="LytR_cpsA_psr"/>
    <property type="match status" value="1"/>
</dbReference>
<feature type="compositionally biased region" description="Polar residues" evidence="2">
    <location>
        <begin position="350"/>
        <end position="363"/>
    </location>
</feature>
<dbReference type="NCBIfam" id="TIGR00350">
    <property type="entry name" value="lytR_cpsA_psr"/>
    <property type="match status" value="1"/>
</dbReference>
<evidence type="ECO:0000256" key="1">
    <source>
        <dbReference type="ARBA" id="ARBA00006068"/>
    </source>
</evidence>
<protein>
    <submittedName>
        <fullName evidence="5">Cell envelope-related function transcriptional attenuator common domain protein</fullName>
    </submittedName>
    <submittedName>
        <fullName evidence="6">LytR family transcriptional regulator</fullName>
    </submittedName>
</protein>
<feature type="compositionally biased region" description="Basic and acidic residues" evidence="2">
    <location>
        <begin position="330"/>
        <end position="347"/>
    </location>
</feature>
<dbReference type="STRING" id="44252.DJ90_1113"/>
<evidence type="ECO:0000313" key="6">
    <source>
        <dbReference type="EMBL" id="MUG20887.1"/>
    </source>
</evidence>
<evidence type="ECO:0000256" key="2">
    <source>
        <dbReference type="SAM" id="MobiDB-lite"/>
    </source>
</evidence>
<comment type="similarity">
    <text evidence="1">Belongs to the LytR/CpsA/Psr (LCP) family.</text>
</comment>
<feature type="domain" description="Cell envelope-related transcriptional attenuator" evidence="4">
    <location>
        <begin position="100"/>
        <end position="245"/>
    </location>
</feature>
<dbReference type="AlphaFoldDB" id="A0A090Y9Y3"/>
<evidence type="ECO:0000259" key="4">
    <source>
        <dbReference type="Pfam" id="PF03816"/>
    </source>
</evidence>
<dbReference type="OrthoDB" id="27330at2"/>
<evidence type="ECO:0000256" key="3">
    <source>
        <dbReference type="SAM" id="Phobius"/>
    </source>
</evidence>
<dbReference type="Gene3D" id="3.40.630.190">
    <property type="entry name" value="LCP protein"/>
    <property type="match status" value="1"/>
</dbReference>
<dbReference type="RefSeq" id="WP_036618261.1">
    <property type="nucleotide sequence ID" value="NZ_BGML01000004.1"/>
</dbReference>
<reference evidence="5 7" key="1">
    <citation type="submission" date="2014-04" db="EMBL/GenBank/DDBJ databases">
        <authorList>
            <person name="Bishop-Lilly K.A."/>
            <person name="Broomall S.M."/>
            <person name="Chain P.S."/>
            <person name="Chertkov O."/>
            <person name="Coyne S.R."/>
            <person name="Daligault H.E."/>
            <person name="Davenport K.W."/>
            <person name="Erkkila T."/>
            <person name="Frey K.G."/>
            <person name="Gibbons H.S."/>
            <person name="Gu W."/>
            <person name="Jaissle J."/>
            <person name="Johnson S.L."/>
            <person name="Koroleva G.I."/>
            <person name="Ladner J.T."/>
            <person name="Lo C.-C."/>
            <person name="Minogue T.D."/>
            <person name="Munk C."/>
            <person name="Palacios G.F."/>
            <person name="Redden C.L."/>
            <person name="Rosenzweig C.N."/>
            <person name="Scholz M.B."/>
            <person name="Teshima H."/>
            <person name="Xu Y."/>
        </authorList>
    </citation>
    <scope>NUCLEOTIDE SEQUENCE [LARGE SCALE GENOMIC DNA]</scope>
    <source>
        <strain evidence="5 7">8244</strain>
    </source>
</reference>